<dbReference type="GO" id="GO:0006813">
    <property type="term" value="P:potassium ion transport"/>
    <property type="evidence" value="ECO:0007669"/>
    <property type="project" value="InterPro"/>
</dbReference>
<evidence type="ECO:0000256" key="9">
    <source>
        <dbReference type="SAM" id="Phobius"/>
    </source>
</evidence>
<dbReference type="Proteomes" id="UP000886520">
    <property type="component" value="Chromosome 3"/>
</dbReference>
<comment type="caution">
    <text evidence="11">The sequence shown here is derived from an EMBL/GenBank/DDBJ whole genome shotgun (WGS) entry which is preliminary data.</text>
</comment>
<evidence type="ECO:0000259" key="10">
    <source>
        <dbReference type="PROSITE" id="PS51202"/>
    </source>
</evidence>
<dbReference type="Pfam" id="PF02080">
    <property type="entry name" value="TrkA_C"/>
    <property type="match status" value="1"/>
</dbReference>
<evidence type="ECO:0000256" key="1">
    <source>
        <dbReference type="ARBA" id="ARBA00004141"/>
    </source>
</evidence>
<keyword evidence="6" id="KW-0764">Sulfate transport</keyword>
<comment type="similarity">
    <text evidence="8">Belongs to the divalent anion:Na+ symporter (DASS) superfamily. Na+/sulfate symporter (TC 2.A.47.4) family.</text>
</comment>
<dbReference type="InterPro" id="IPR006037">
    <property type="entry name" value="RCK_C"/>
</dbReference>
<dbReference type="FunFam" id="3.30.70.1450:FF:000009">
    <property type="entry name" value="SLC13 family permease"/>
    <property type="match status" value="1"/>
</dbReference>
<feature type="domain" description="RCK C-terminal" evidence="10">
    <location>
        <begin position="223"/>
        <end position="308"/>
    </location>
</feature>
<evidence type="ECO:0000256" key="2">
    <source>
        <dbReference type="ARBA" id="ARBA00022448"/>
    </source>
</evidence>
<dbReference type="GO" id="GO:0005886">
    <property type="term" value="C:plasma membrane"/>
    <property type="evidence" value="ECO:0007669"/>
    <property type="project" value="TreeGrafter"/>
</dbReference>
<name>A0A9D4ZRX2_ADICA</name>
<keyword evidence="2" id="KW-0813">Transport</keyword>
<feature type="transmembrane region" description="Helical" evidence="9">
    <location>
        <begin position="549"/>
        <end position="573"/>
    </location>
</feature>
<dbReference type="PROSITE" id="PS51202">
    <property type="entry name" value="RCK_C"/>
    <property type="match status" value="2"/>
</dbReference>
<feature type="transmembrane region" description="Helical" evidence="9">
    <location>
        <begin position="506"/>
        <end position="537"/>
    </location>
</feature>
<gene>
    <name evidence="11" type="ORF">GOP47_0002763</name>
</gene>
<dbReference type="Gene3D" id="3.30.70.1450">
    <property type="entry name" value="Regulator of K+ conductance, C-terminal domain"/>
    <property type="match status" value="2"/>
</dbReference>
<dbReference type="SUPFAM" id="SSF116726">
    <property type="entry name" value="TrkA C-terminal domain-like"/>
    <property type="match status" value="2"/>
</dbReference>
<feature type="domain" description="RCK C-terminal" evidence="10">
    <location>
        <begin position="318"/>
        <end position="403"/>
    </location>
</feature>
<accession>A0A9D4ZRX2</accession>
<feature type="transmembrane region" description="Helical" evidence="9">
    <location>
        <begin position="61"/>
        <end position="88"/>
    </location>
</feature>
<dbReference type="InterPro" id="IPR004680">
    <property type="entry name" value="Cit_transptr-like_dom"/>
</dbReference>
<dbReference type="Pfam" id="PF03600">
    <property type="entry name" value="CitMHS"/>
    <property type="match status" value="1"/>
</dbReference>
<evidence type="ECO:0000256" key="4">
    <source>
        <dbReference type="ARBA" id="ARBA00022737"/>
    </source>
</evidence>
<dbReference type="InterPro" id="IPR051679">
    <property type="entry name" value="DASS-Related_Transporters"/>
</dbReference>
<feature type="transmembrane region" description="Helical" evidence="9">
    <location>
        <begin position="193"/>
        <end position="213"/>
    </location>
</feature>
<proteinExistence type="inferred from homology"/>
<evidence type="ECO:0000256" key="8">
    <source>
        <dbReference type="ARBA" id="ARBA00061614"/>
    </source>
</evidence>
<feature type="transmembrane region" description="Helical" evidence="9">
    <location>
        <begin position="585"/>
        <end position="605"/>
    </location>
</feature>
<organism evidence="11 12">
    <name type="scientific">Adiantum capillus-veneris</name>
    <name type="common">Maidenhair fern</name>
    <dbReference type="NCBI Taxonomy" id="13818"/>
    <lineage>
        <taxon>Eukaryota</taxon>
        <taxon>Viridiplantae</taxon>
        <taxon>Streptophyta</taxon>
        <taxon>Embryophyta</taxon>
        <taxon>Tracheophyta</taxon>
        <taxon>Polypodiopsida</taxon>
        <taxon>Polypodiidae</taxon>
        <taxon>Polypodiales</taxon>
        <taxon>Pteridineae</taxon>
        <taxon>Pteridaceae</taxon>
        <taxon>Vittarioideae</taxon>
        <taxon>Adiantum</taxon>
    </lineage>
</organism>
<evidence type="ECO:0000256" key="3">
    <source>
        <dbReference type="ARBA" id="ARBA00022692"/>
    </source>
</evidence>
<feature type="transmembrane region" description="Helical" evidence="9">
    <location>
        <begin position="611"/>
        <end position="629"/>
    </location>
</feature>
<evidence type="ECO:0000313" key="11">
    <source>
        <dbReference type="EMBL" id="KAI5083020.1"/>
    </source>
</evidence>
<dbReference type="InterPro" id="IPR036721">
    <property type="entry name" value="RCK_C_sf"/>
</dbReference>
<dbReference type="EMBL" id="JABFUD020000002">
    <property type="protein sequence ID" value="KAI5083020.1"/>
    <property type="molecule type" value="Genomic_DNA"/>
</dbReference>
<comment type="subcellular location">
    <subcellularLocation>
        <location evidence="1">Membrane</location>
        <topology evidence="1">Multi-pass membrane protein</topology>
    </subcellularLocation>
</comment>
<keyword evidence="3 9" id="KW-0812">Transmembrane</keyword>
<dbReference type="OrthoDB" id="442352at2759"/>
<dbReference type="PANTHER" id="PTHR43652">
    <property type="entry name" value="BASIC AMINO ACID ANTIPORTER YFCC-RELATED"/>
    <property type="match status" value="1"/>
</dbReference>
<dbReference type="AlphaFoldDB" id="A0A9D4ZRX2"/>
<keyword evidence="12" id="KW-1185">Reference proteome</keyword>
<keyword evidence="4" id="KW-0677">Repeat</keyword>
<sequence>MVIDVGWEGWATLALILLMLVALVAELAPPYLVMMGTVILFIPLGILNLEQALHGFNDPAVLAIAVLFIVAKGIELSGGLEYVSKIMFQTKKVELKPGQRFKKSDSSVVWILLRFTVPVALFSAFLANIPLVAMMIPPIVEFSRRVSMAPSKLLLPLSYAALLGGTLTLIGTGTNLVVLSLAAKKIPSLRMHLFEIGIVGVPVTVAGILYIVAISGKLLPDRLAIQPTSINARNYNIVLVVRSVSSLNRRTIEQSGLKRMPGLTLVQIEREGTIISDLRGDFILLAKDLLYFTGVIDAILALTQVDGLTLSEDEGQGQVDLNLLKKHQYLVEAVIASKSSMVHKKVSDLQFRSRYRAAVVAIHRHGAQLDRAIGDIELEAGDCLLMVADGSEFVSKHRNNSTFALVSQLPGFEPVQRHKAFMATAFVTLMVAASGLGVELITAALFSAAGLLLTKCLSPKDAMEAIELPVLIMIAAAFGISEAMVQSGAADLVARALMGLAGKSQFGLITWTYIATTLFSLAITNNAAVTIMFPVALTAAEAGNLDFRPFAYTLMLAASAGLMTPTGCPTNLMVYGPGGYRFLDYIKYGGPLQIVLLFITVGVTVSLDWWWLWWIILFVLTICGTPLAARLNWNSLNYSNNSTLETSTSVRNEDEAVEPTALGREGIMSNSAVIMASTL</sequence>
<dbReference type="PANTHER" id="PTHR43652:SF2">
    <property type="entry name" value="BASIC AMINO ACID ANTIPORTER YFCC-RELATED"/>
    <property type="match status" value="1"/>
</dbReference>
<reference evidence="11" key="1">
    <citation type="submission" date="2021-01" db="EMBL/GenBank/DDBJ databases">
        <title>Adiantum capillus-veneris genome.</title>
        <authorList>
            <person name="Fang Y."/>
            <person name="Liao Q."/>
        </authorList>
    </citation>
    <scope>NUCLEOTIDE SEQUENCE</scope>
    <source>
        <strain evidence="11">H3</strain>
        <tissue evidence="11">Leaf</tissue>
    </source>
</reference>
<feature type="transmembrane region" description="Helical" evidence="9">
    <location>
        <begin position="108"/>
        <end position="136"/>
    </location>
</feature>
<evidence type="ECO:0000256" key="6">
    <source>
        <dbReference type="ARBA" id="ARBA00023032"/>
    </source>
</evidence>
<keyword evidence="7 9" id="KW-0472">Membrane</keyword>
<feature type="transmembrane region" description="Helical" evidence="9">
    <location>
        <begin position="157"/>
        <end position="181"/>
    </location>
</feature>
<evidence type="ECO:0000313" key="12">
    <source>
        <dbReference type="Proteomes" id="UP000886520"/>
    </source>
</evidence>
<feature type="transmembrane region" description="Helical" evidence="9">
    <location>
        <begin position="426"/>
        <end position="453"/>
    </location>
</feature>
<keyword evidence="5 9" id="KW-1133">Transmembrane helix</keyword>
<feature type="transmembrane region" description="Helical" evidence="9">
    <location>
        <begin position="7"/>
        <end position="25"/>
    </location>
</feature>
<dbReference type="GO" id="GO:0015116">
    <property type="term" value="F:sulfate transmembrane transporter activity"/>
    <property type="evidence" value="ECO:0007669"/>
    <property type="project" value="UniProtKB-ARBA"/>
</dbReference>
<protein>
    <recommendedName>
        <fullName evidence="10">RCK C-terminal domain-containing protein</fullName>
    </recommendedName>
</protein>
<evidence type="ECO:0000256" key="7">
    <source>
        <dbReference type="ARBA" id="ARBA00023136"/>
    </source>
</evidence>
<evidence type="ECO:0000256" key="5">
    <source>
        <dbReference type="ARBA" id="ARBA00022989"/>
    </source>
</evidence>
<dbReference type="GO" id="GO:0008324">
    <property type="term" value="F:monoatomic cation transmembrane transporter activity"/>
    <property type="evidence" value="ECO:0007669"/>
    <property type="project" value="InterPro"/>
</dbReference>